<dbReference type="AlphaFoldDB" id="A0ABD5QC96"/>
<feature type="region of interest" description="Disordered" evidence="1">
    <location>
        <begin position="46"/>
        <end position="85"/>
    </location>
</feature>
<dbReference type="EMBL" id="JBHSJG010000021">
    <property type="protein sequence ID" value="MFC4987297.1"/>
    <property type="molecule type" value="Genomic_DNA"/>
</dbReference>
<evidence type="ECO:0000256" key="1">
    <source>
        <dbReference type="SAM" id="MobiDB-lite"/>
    </source>
</evidence>
<keyword evidence="3" id="KW-1185">Reference proteome</keyword>
<organism evidence="2 3">
    <name type="scientific">Saliphagus infecundisoli</name>
    <dbReference type="NCBI Taxonomy" id="1849069"/>
    <lineage>
        <taxon>Archaea</taxon>
        <taxon>Methanobacteriati</taxon>
        <taxon>Methanobacteriota</taxon>
        <taxon>Stenosarchaea group</taxon>
        <taxon>Halobacteria</taxon>
        <taxon>Halobacteriales</taxon>
        <taxon>Natrialbaceae</taxon>
        <taxon>Saliphagus</taxon>
    </lineage>
</organism>
<accession>A0ABD5QC96</accession>
<dbReference type="Proteomes" id="UP001595925">
    <property type="component" value="Unassembled WGS sequence"/>
</dbReference>
<sequence>MTEMGANLRLSLDHTGITERYRAVKVLRRRFDEALWELTEWVQENERELEPPVEEDGLRKQPWQYSRLGERREASGVGEPVGPDP</sequence>
<evidence type="ECO:0000313" key="2">
    <source>
        <dbReference type="EMBL" id="MFC4987297.1"/>
    </source>
</evidence>
<dbReference type="RefSeq" id="WP_224829990.1">
    <property type="nucleotide sequence ID" value="NZ_JAIVEF010000034.1"/>
</dbReference>
<reference evidence="2 3" key="1">
    <citation type="journal article" date="2019" name="Int. J. Syst. Evol. Microbiol.">
        <title>The Global Catalogue of Microorganisms (GCM) 10K type strain sequencing project: providing services to taxonomists for standard genome sequencing and annotation.</title>
        <authorList>
            <consortium name="The Broad Institute Genomics Platform"/>
            <consortium name="The Broad Institute Genome Sequencing Center for Infectious Disease"/>
            <person name="Wu L."/>
            <person name="Ma J."/>
        </authorList>
    </citation>
    <scope>NUCLEOTIDE SEQUENCE [LARGE SCALE GENOMIC DNA]</scope>
    <source>
        <strain evidence="2 3">CGMCC 1.15824</strain>
    </source>
</reference>
<protein>
    <submittedName>
        <fullName evidence="2">Uncharacterized protein</fullName>
    </submittedName>
</protein>
<comment type="caution">
    <text evidence="2">The sequence shown here is derived from an EMBL/GenBank/DDBJ whole genome shotgun (WGS) entry which is preliminary data.</text>
</comment>
<gene>
    <name evidence="2" type="ORF">ACFPFO_05850</name>
</gene>
<proteinExistence type="predicted"/>
<name>A0ABD5QC96_9EURY</name>
<evidence type="ECO:0000313" key="3">
    <source>
        <dbReference type="Proteomes" id="UP001595925"/>
    </source>
</evidence>